<keyword evidence="2" id="KW-0812">Transmembrane</keyword>
<keyword evidence="4" id="KW-1185">Reference proteome</keyword>
<proteinExistence type="predicted"/>
<evidence type="ECO:0000256" key="2">
    <source>
        <dbReference type="SAM" id="Phobius"/>
    </source>
</evidence>
<feature type="transmembrane region" description="Helical" evidence="2">
    <location>
        <begin position="48"/>
        <end position="68"/>
    </location>
</feature>
<keyword evidence="2" id="KW-0472">Membrane</keyword>
<sequence length="333" mass="36268">MDELTEVRQLRSGAPTPDRARLAPGRARLVAVAGTEGRRHRVWARPRFVIIGVAAAVTAVVVTASLLVGGEDTRGLTTPATLTEGDLKGMSAAELLERAARAVEGAPSVPEPRAKQWIYTRHALEYTPVLAKSLSDNDFTDERWVRYDGGEMALVDAEVDEQNPTVVVDRTDMENEAENGTEEDDGRSPREMYRLLDSLPPDAQGALRVLRNENAVSDENDSDRTHSDYREISGLLGAPIKPPDGLAGLYRALATLPHLDVVDHMVEDAAGHRAIALRYSGNDSGDERVEREWLLDPVTFDVLGDRMLRDGKMVSGKAFTAAAAVVDEPGRRG</sequence>
<comment type="caution">
    <text evidence="3">The sequence shown here is derived from an EMBL/GenBank/DDBJ whole genome shotgun (WGS) entry which is preliminary data.</text>
</comment>
<dbReference type="Proteomes" id="UP001180737">
    <property type="component" value="Unassembled WGS sequence"/>
</dbReference>
<dbReference type="InterPro" id="IPR047789">
    <property type="entry name" value="CU044_5270-like"/>
</dbReference>
<protein>
    <submittedName>
        <fullName evidence="3">CU044_5270 family protein</fullName>
    </submittedName>
</protein>
<feature type="region of interest" description="Disordered" evidence="1">
    <location>
        <begin position="170"/>
        <end position="189"/>
    </location>
</feature>
<evidence type="ECO:0000256" key="1">
    <source>
        <dbReference type="SAM" id="MobiDB-lite"/>
    </source>
</evidence>
<organism evidence="3 4">
    <name type="scientific">Streptomyces gottesmaniae</name>
    <dbReference type="NCBI Taxonomy" id="3075518"/>
    <lineage>
        <taxon>Bacteria</taxon>
        <taxon>Bacillati</taxon>
        <taxon>Actinomycetota</taxon>
        <taxon>Actinomycetes</taxon>
        <taxon>Kitasatosporales</taxon>
        <taxon>Streptomycetaceae</taxon>
        <taxon>Streptomyces</taxon>
    </lineage>
</organism>
<reference evidence="3" key="1">
    <citation type="submission" date="2024-05" db="EMBL/GenBank/DDBJ databases">
        <title>30 novel species of actinomycetes from the DSMZ collection.</title>
        <authorList>
            <person name="Nouioui I."/>
        </authorList>
    </citation>
    <scope>NUCLEOTIDE SEQUENCE</scope>
    <source>
        <strain evidence="3">DSM 3412</strain>
    </source>
</reference>
<keyword evidence="2" id="KW-1133">Transmembrane helix</keyword>
<gene>
    <name evidence="3" type="ORF">RM704_17795</name>
</gene>
<dbReference type="EMBL" id="JAVRFJ010000014">
    <property type="protein sequence ID" value="MDT0569305.1"/>
    <property type="molecule type" value="Genomic_DNA"/>
</dbReference>
<feature type="compositionally biased region" description="Acidic residues" evidence="1">
    <location>
        <begin position="174"/>
        <end position="185"/>
    </location>
</feature>
<accession>A0ABU2YYA5</accession>
<evidence type="ECO:0000313" key="4">
    <source>
        <dbReference type="Proteomes" id="UP001180737"/>
    </source>
</evidence>
<dbReference type="RefSeq" id="WP_033527150.1">
    <property type="nucleotide sequence ID" value="NZ_JAVRFJ010000014.1"/>
</dbReference>
<name>A0ABU2YYA5_9ACTN</name>
<evidence type="ECO:0000313" key="3">
    <source>
        <dbReference type="EMBL" id="MDT0569305.1"/>
    </source>
</evidence>
<dbReference type="NCBIfam" id="NF038083">
    <property type="entry name" value="CU044_5270_fam"/>
    <property type="match status" value="1"/>
</dbReference>
<feature type="region of interest" description="Disordered" evidence="1">
    <location>
        <begin position="1"/>
        <end position="20"/>
    </location>
</feature>